<evidence type="ECO:0000259" key="4">
    <source>
        <dbReference type="Pfam" id="PF16987"/>
    </source>
</evidence>
<evidence type="ECO:0000313" key="5">
    <source>
        <dbReference type="EMBL" id="KAL2633436.1"/>
    </source>
</evidence>
<evidence type="ECO:0000256" key="2">
    <source>
        <dbReference type="ARBA" id="ARBA00023242"/>
    </source>
</evidence>
<comment type="subcellular location">
    <subcellularLocation>
        <location evidence="1">Nucleus</location>
    </subcellularLocation>
</comment>
<evidence type="ECO:0000256" key="1">
    <source>
        <dbReference type="ARBA" id="ARBA00004123"/>
    </source>
</evidence>
<keyword evidence="2" id="KW-0539">Nucleus</keyword>
<gene>
    <name evidence="5" type="ORF">R1flu_004915</name>
</gene>
<feature type="compositionally biased region" description="Low complexity" evidence="3">
    <location>
        <begin position="176"/>
        <end position="188"/>
    </location>
</feature>
<evidence type="ECO:0000313" key="6">
    <source>
        <dbReference type="Proteomes" id="UP001605036"/>
    </source>
</evidence>
<dbReference type="InterPro" id="IPR036546">
    <property type="entry name" value="MED15_KIX"/>
</dbReference>
<protein>
    <recommendedName>
        <fullName evidence="4">Mediator complex subunit 15 KIX domain-containing protein</fullName>
    </recommendedName>
</protein>
<dbReference type="EMBL" id="JBHFFA010000003">
    <property type="protein sequence ID" value="KAL2633436.1"/>
    <property type="molecule type" value="Genomic_DNA"/>
</dbReference>
<reference evidence="5 6" key="1">
    <citation type="submission" date="2024-09" db="EMBL/GenBank/DDBJ databases">
        <title>Chromosome-scale assembly of Riccia fluitans.</title>
        <authorList>
            <person name="Paukszto L."/>
            <person name="Sawicki J."/>
            <person name="Karawczyk K."/>
            <person name="Piernik-Szablinska J."/>
            <person name="Szczecinska M."/>
            <person name="Mazdziarz M."/>
        </authorList>
    </citation>
    <scope>NUCLEOTIDE SEQUENCE [LARGE SCALE GENOMIC DNA]</scope>
    <source>
        <strain evidence="5">Rf_01</strain>
        <tissue evidence="5">Aerial parts of the thallus</tissue>
    </source>
</reference>
<accession>A0ABD1YRN5</accession>
<dbReference type="InterPro" id="IPR036529">
    <property type="entry name" value="KIX_dom_sf"/>
</dbReference>
<feature type="domain" description="Mediator complex subunit 15 KIX" evidence="4">
    <location>
        <begin position="5"/>
        <end position="74"/>
    </location>
</feature>
<sequence>MFEKEDWQSELKPESREANVMKIVSHLEKFIPTHDVESSLLKFSRNFEEHCCKTATSLREYQRKIKDEMASIEKYDKLCEENPFTNRKYEGFLGAIRMTYNSRTVAAPPGEFQRDPDDITLEQSAKTVLRRNANLKGAVRKLLLEKALKQGKGTSAFFNAVKGLGHQMERSEEKSQQSPSQSTTSSNQRDLQALNPFQKKNKIPGVSGPQ</sequence>
<evidence type="ECO:0000256" key="3">
    <source>
        <dbReference type="SAM" id="MobiDB-lite"/>
    </source>
</evidence>
<name>A0ABD1YRN5_9MARC</name>
<organism evidence="5 6">
    <name type="scientific">Riccia fluitans</name>
    <dbReference type="NCBI Taxonomy" id="41844"/>
    <lineage>
        <taxon>Eukaryota</taxon>
        <taxon>Viridiplantae</taxon>
        <taxon>Streptophyta</taxon>
        <taxon>Embryophyta</taxon>
        <taxon>Marchantiophyta</taxon>
        <taxon>Marchantiopsida</taxon>
        <taxon>Marchantiidae</taxon>
        <taxon>Marchantiales</taxon>
        <taxon>Ricciaceae</taxon>
        <taxon>Riccia</taxon>
    </lineage>
</organism>
<proteinExistence type="predicted"/>
<dbReference type="Gene3D" id="1.10.246.20">
    <property type="entry name" value="Coactivator CBP, KIX domain"/>
    <property type="match status" value="1"/>
</dbReference>
<dbReference type="AlphaFoldDB" id="A0ABD1YRN5"/>
<keyword evidence="6" id="KW-1185">Reference proteome</keyword>
<dbReference type="GO" id="GO:0005634">
    <property type="term" value="C:nucleus"/>
    <property type="evidence" value="ECO:0007669"/>
    <property type="project" value="UniProtKB-SubCell"/>
</dbReference>
<comment type="caution">
    <text evidence="5">The sequence shown here is derived from an EMBL/GenBank/DDBJ whole genome shotgun (WGS) entry which is preliminary data.</text>
</comment>
<dbReference type="Proteomes" id="UP001605036">
    <property type="component" value="Unassembled WGS sequence"/>
</dbReference>
<feature type="region of interest" description="Disordered" evidence="3">
    <location>
        <begin position="165"/>
        <end position="210"/>
    </location>
</feature>
<dbReference type="Pfam" id="PF16987">
    <property type="entry name" value="KIX_2"/>
    <property type="match status" value="1"/>
</dbReference>